<feature type="domain" description="J" evidence="3">
    <location>
        <begin position="18"/>
        <end position="85"/>
    </location>
</feature>
<gene>
    <name evidence="4" type="ORF">GSOID_T00015431001</name>
</gene>
<dbReference type="EMBL" id="FN653078">
    <property type="protein sequence ID" value="CBY11244.1"/>
    <property type="molecule type" value="Genomic_DNA"/>
</dbReference>
<keyword evidence="1" id="KW-0143">Chaperone</keyword>
<dbReference type="InterPro" id="IPR051938">
    <property type="entry name" value="Apopto_cytoskel_mod"/>
</dbReference>
<dbReference type="InParanoid" id="E4XMN7"/>
<evidence type="ECO:0000256" key="2">
    <source>
        <dbReference type="SAM" id="MobiDB-lite"/>
    </source>
</evidence>
<feature type="compositionally biased region" description="Basic and acidic residues" evidence="2">
    <location>
        <begin position="96"/>
        <end position="107"/>
    </location>
</feature>
<dbReference type="OrthoDB" id="552049at2759"/>
<keyword evidence="5" id="KW-1185">Reference proteome</keyword>
<evidence type="ECO:0000313" key="5">
    <source>
        <dbReference type="Proteomes" id="UP000001307"/>
    </source>
</evidence>
<dbReference type="PANTHER" id="PTHR44145:SF3">
    <property type="entry name" value="DNAJ HOMOLOG SUBFAMILY A MEMBER 3, MITOCHONDRIAL"/>
    <property type="match status" value="1"/>
</dbReference>
<dbReference type="SMART" id="SM00271">
    <property type="entry name" value="DnaJ"/>
    <property type="match status" value="1"/>
</dbReference>
<reference evidence="4" key="1">
    <citation type="journal article" date="2010" name="Science">
        <title>Plasticity of animal genome architecture unmasked by rapid evolution of a pelagic tunicate.</title>
        <authorList>
            <person name="Denoeud F."/>
            <person name="Henriet S."/>
            <person name="Mungpakdee S."/>
            <person name="Aury J.M."/>
            <person name="Da Silva C."/>
            <person name="Brinkmann H."/>
            <person name="Mikhaleva J."/>
            <person name="Olsen L.C."/>
            <person name="Jubin C."/>
            <person name="Canestro C."/>
            <person name="Bouquet J.M."/>
            <person name="Danks G."/>
            <person name="Poulain J."/>
            <person name="Campsteijn C."/>
            <person name="Adamski M."/>
            <person name="Cross I."/>
            <person name="Yadetie F."/>
            <person name="Muffato M."/>
            <person name="Louis A."/>
            <person name="Butcher S."/>
            <person name="Tsagkogeorga G."/>
            <person name="Konrad A."/>
            <person name="Singh S."/>
            <person name="Jensen M.F."/>
            <person name="Cong E.H."/>
            <person name="Eikeseth-Otteraa H."/>
            <person name="Noel B."/>
            <person name="Anthouard V."/>
            <person name="Porcel B.M."/>
            <person name="Kachouri-Lafond R."/>
            <person name="Nishino A."/>
            <person name="Ugolini M."/>
            <person name="Chourrout P."/>
            <person name="Nishida H."/>
            <person name="Aasland R."/>
            <person name="Huzurbazar S."/>
            <person name="Westhof E."/>
            <person name="Delsuc F."/>
            <person name="Lehrach H."/>
            <person name="Reinhardt R."/>
            <person name="Weissenbach J."/>
            <person name="Roy S.W."/>
            <person name="Artiguenave F."/>
            <person name="Postlethwait J.H."/>
            <person name="Manak J.R."/>
            <person name="Thompson E.M."/>
            <person name="Jaillon O."/>
            <person name="Du Pasquier L."/>
            <person name="Boudinot P."/>
            <person name="Liberles D.A."/>
            <person name="Volff J.N."/>
            <person name="Philippe H."/>
            <person name="Lenhard B."/>
            <person name="Roest Crollius H."/>
            <person name="Wincker P."/>
            <person name="Chourrout D."/>
        </authorList>
    </citation>
    <scope>NUCLEOTIDE SEQUENCE [LARGE SCALE GENOMIC DNA]</scope>
</reference>
<dbReference type="InterPro" id="IPR001623">
    <property type="entry name" value="DnaJ_domain"/>
</dbReference>
<accession>E4XMN7</accession>
<dbReference type="Gene3D" id="1.10.287.110">
    <property type="entry name" value="DnaJ domain"/>
    <property type="match status" value="1"/>
</dbReference>
<feature type="region of interest" description="Disordered" evidence="2">
    <location>
        <begin position="84"/>
        <end position="111"/>
    </location>
</feature>
<evidence type="ECO:0000313" key="4">
    <source>
        <dbReference type="EMBL" id="CBY11244.1"/>
    </source>
</evidence>
<dbReference type="Proteomes" id="UP000001307">
    <property type="component" value="Unassembled WGS sequence"/>
</dbReference>
<dbReference type="PANTHER" id="PTHR44145">
    <property type="entry name" value="DNAJ HOMOLOG SUBFAMILY A MEMBER 3, MITOCHONDRIAL"/>
    <property type="match status" value="1"/>
</dbReference>
<dbReference type="SUPFAM" id="SSF46565">
    <property type="entry name" value="Chaperone J-domain"/>
    <property type="match status" value="1"/>
</dbReference>
<protein>
    <recommendedName>
        <fullName evidence="3">J domain-containing protein</fullName>
    </recommendedName>
</protein>
<proteinExistence type="predicted"/>
<dbReference type="Pfam" id="PF00226">
    <property type="entry name" value="DnaJ"/>
    <property type="match status" value="1"/>
</dbReference>
<name>E4XMN7_OIKDI</name>
<dbReference type="PROSITE" id="PS50076">
    <property type="entry name" value="DNAJ_2"/>
    <property type="match status" value="1"/>
</dbReference>
<organism evidence="4">
    <name type="scientific">Oikopleura dioica</name>
    <name type="common">Tunicate</name>
    <dbReference type="NCBI Taxonomy" id="34765"/>
    <lineage>
        <taxon>Eukaryota</taxon>
        <taxon>Metazoa</taxon>
        <taxon>Chordata</taxon>
        <taxon>Tunicata</taxon>
        <taxon>Appendicularia</taxon>
        <taxon>Copelata</taxon>
        <taxon>Oikopleuridae</taxon>
        <taxon>Oikopleura</taxon>
    </lineage>
</organism>
<dbReference type="PRINTS" id="PR00625">
    <property type="entry name" value="JDOMAIN"/>
</dbReference>
<sequence length="199" mass="23918">MKLFSIQRILYRKLTLKEAENLLGVSKSSSSSEIKSAYIEKAKKFHPDNQETGDAKKFRDLKKAAQILENPLKAEIVREETNWNMKNAREPNPNSKYERRYQRDRKAQQQPYRRPKEVRYWVFAPLIGTFVVFKIYKYLRDAAEEVRLAPYEITPEQPFDEQLVVLLVRIKKRRRYRFSIKQLILEYNNHIQRGLRVRV</sequence>
<evidence type="ECO:0000259" key="3">
    <source>
        <dbReference type="PROSITE" id="PS50076"/>
    </source>
</evidence>
<dbReference type="InterPro" id="IPR036869">
    <property type="entry name" value="J_dom_sf"/>
</dbReference>
<dbReference type="AlphaFoldDB" id="E4XMN7"/>
<evidence type="ECO:0000256" key="1">
    <source>
        <dbReference type="ARBA" id="ARBA00023186"/>
    </source>
</evidence>